<protein>
    <submittedName>
        <fullName evidence="2">Sperm-associated antigen 17</fullName>
    </submittedName>
</protein>
<feature type="region of interest" description="Disordered" evidence="1">
    <location>
        <begin position="18"/>
        <end position="69"/>
    </location>
</feature>
<feature type="compositionally biased region" description="Basic and acidic residues" evidence="1">
    <location>
        <begin position="604"/>
        <end position="620"/>
    </location>
</feature>
<accession>V8PGF2</accession>
<dbReference type="EMBL" id="AZIM01000093">
    <property type="protein sequence ID" value="ETE73425.1"/>
    <property type="molecule type" value="Genomic_DNA"/>
</dbReference>
<keyword evidence="3" id="KW-1185">Reference proteome</keyword>
<dbReference type="GO" id="GO:0003351">
    <property type="term" value="P:epithelial cilium movement involved in extracellular fluid movement"/>
    <property type="evidence" value="ECO:0007669"/>
    <property type="project" value="TreeGrafter"/>
</dbReference>
<proteinExistence type="predicted"/>
<dbReference type="InterPro" id="IPR026173">
    <property type="entry name" value="SPAG17"/>
</dbReference>
<feature type="compositionally biased region" description="Basic and acidic residues" evidence="1">
    <location>
        <begin position="803"/>
        <end position="835"/>
    </location>
</feature>
<gene>
    <name evidence="2" type="primary">SPAG17</name>
    <name evidence="2" type="ORF">L345_00741</name>
</gene>
<dbReference type="GO" id="GO:0005576">
    <property type="term" value="C:extracellular region"/>
    <property type="evidence" value="ECO:0007669"/>
    <property type="project" value="GOC"/>
</dbReference>
<feature type="compositionally biased region" description="Low complexity" evidence="1">
    <location>
        <begin position="954"/>
        <end position="965"/>
    </location>
</feature>
<feature type="region of interest" description="Disordered" evidence="1">
    <location>
        <begin position="945"/>
        <end position="972"/>
    </location>
</feature>
<dbReference type="Proteomes" id="UP000018936">
    <property type="component" value="Unassembled WGS sequence"/>
</dbReference>
<feature type="compositionally biased region" description="Basic and acidic residues" evidence="1">
    <location>
        <begin position="23"/>
        <end position="35"/>
    </location>
</feature>
<feature type="compositionally biased region" description="Basic and acidic residues" evidence="1">
    <location>
        <begin position="786"/>
        <end position="796"/>
    </location>
</feature>
<comment type="caution">
    <text evidence="2">The sequence shown here is derived from an EMBL/GenBank/DDBJ whole genome shotgun (WGS) entry which is preliminary data.</text>
</comment>
<evidence type="ECO:0000313" key="3">
    <source>
        <dbReference type="Proteomes" id="UP000018936"/>
    </source>
</evidence>
<dbReference type="GO" id="GO:1904158">
    <property type="term" value="P:axonemal central apparatus assembly"/>
    <property type="evidence" value="ECO:0007669"/>
    <property type="project" value="TreeGrafter"/>
</dbReference>
<feature type="region of interest" description="Disordered" evidence="1">
    <location>
        <begin position="571"/>
        <end position="642"/>
    </location>
</feature>
<reference evidence="2 3" key="1">
    <citation type="journal article" date="2013" name="Proc. Natl. Acad. Sci. U.S.A.">
        <title>The king cobra genome reveals dynamic gene evolution and adaptation in the snake venom system.</title>
        <authorList>
            <person name="Vonk F.J."/>
            <person name="Casewell N.R."/>
            <person name="Henkel C.V."/>
            <person name="Heimberg A.M."/>
            <person name="Jansen H.J."/>
            <person name="McCleary R.J."/>
            <person name="Kerkkamp H.M."/>
            <person name="Vos R.A."/>
            <person name="Guerreiro I."/>
            <person name="Calvete J.J."/>
            <person name="Wuster W."/>
            <person name="Woods A.E."/>
            <person name="Logan J.M."/>
            <person name="Harrison R.A."/>
            <person name="Castoe T.A."/>
            <person name="de Koning A.P."/>
            <person name="Pollock D.D."/>
            <person name="Yandell M."/>
            <person name="Calderon D."/>
            <person name="Renjifo C."/>
            <person name="Currier R.B."/>
            <person name="Salgado D."/>
            <person name="Pla D."/>
            <person name="Sanz L."/>
            <person name="Hyder A.S."/>
            <person name="Ribeiro J.M."/>
            <person name="Arntzen J.W."/>
            <person name="van den Thillart G.E."/>
            <person name="Boetzer M."/>
            <person name="Pirovano W."/>
            <person name="Dirks R.P."/>
            <person name="Spaink H.P."/>
            <person name="Duboule D."/>
            <person name="McGlinn E."/>
            <person name="Kini R.M."/>
            <person name="Richardson M.K."/>
        </authorList>
    </citation>
    <scope>NUCLEOTIDE SEQUENCE</scope>
    <source>
        <tissue evidence="2">Blood</tissue>
    </source>
</reference>
<evidence type="ECO:0000313" key="2">
    <source>
        <dbReference type="EMBL" id="ETE73425.1"/>
    </source>
</evidence>
<name>V8PGF2_OPHHA</name>
<feature type="region of interest" description="Disordered" evidence="1">
    <location>
        <begin position="785"/>
        <end position="835"/>
    </location>
</feature>
<evidence type="ECO:0000256" key="1">
    <source>
        <dbReference type="SAM" id="MobiDB-lite"/>
    </source>
</evidence>
<organism evidence="2 3">
    <name type="scientific">Ophiophagus hannah</name>
    <name type="common">King cobra</name>
    <name type="synonym">Naja hannah</name>
    <dbReference type="NCBI Taxonomy" id="8665"/>
    <lineage>
        <taxon>Eukaryota</taxon>
        <taxon>Metazoa</taxon>
        <taxon>Chordata</taxon>
        <taxon>Craniata</taxon>
        <taxon>Vertebrata</taxon>
        <taxon>Euteleostomi</taxon>
        <taxon>Lepidosauria</taxon>
        <taxon>Squamata</taxon>
        <taxon>Bifurcata</taxon>
        <taxon>Unidentata</taxon>
        <taxon>Episquamata</taxon>
        <taxon>Toxicofera</taxon>
        <taxon>Serpentes</taxon>
        <taxon>Colubroidea</taxon>
        <taxon>Elapidae</taxon>
        <taxon>Elapinae</taxon>
        <taxon>Ophiophagus</taxon>
    </lineage>
</organism>
<feature type="compositionally biased region" description="Basic and acidic residues" evidence="1">
    <location>
        <begin position="571"/>
        <end position="597"/>
    </location>
</feature>
<dbReference type="OrthoDB" id="10257153at2759"/>
<dbReference type="PANTHER" id="PTHR21963">
    <property type="entry name" value="PF6"/>
    <property type="match status" value="1"/>
</dbReference>
<sequence length="1530" mass="172606">MEVVDVKAKKVKDKETPLFYEALEERDKEKEDKGKGKGKPKKEKEKEKPASAKAGKGGKGKRSTDSPNISATIVKKDTKLKRRGEEDELDKFIGSMGFYIMFQTDDEPDDGAQYYFIITGFHNPQLLPILSDLGISIGSIIQISSDNYEPLQTYLETTTLQEEPSLASEESENKKKQKADKDLETFWKYVEPILNNGKPGSNIFQIARLYHKVQESSFPVDWSNNDLVLETGTEIFENVACLMYDCLDWKRQHQYYLNSTRFINVPVVERKSKLEVCGNSKKYCNIIYVDMRYYNDLLSCVPDEVVSVALLLECILQQIVASEENLTPPSQVMPLPREDGLDHTIANHIVSILPSLALPENEKMELYNSFYPENEEKVMAPRGPLILNYHDNLSRKLHGLKVKDGLDPIKIEEEMMEKLPLMELLKFPLPSPANNTKRLARLHELMHYCTDEHMNWAEVERAFRVFTFESLKLTKVDNSGRLESSGKMLGGDDEVSYIPWDNPARNYLELVAASIDEWIVKEEAKYQEEKMNKELEALRLAKEAMEKPPAEAWKEEQERLLEEERLKELKKAEKKEKSDAKKKGQGKERAVPEEGKESKKKGSKDKAESSKSSEVEDQTKLQKQSKQTVPPLPAEEDYEFHGYNMGENPIQVSGTIQYLFPTDGGQIQAEKIIFEKGSTLVKVKVIKDNHSFFIHIIDPQISLIECKSEEGSLGSPEEHEIKPEAANLDGGRCSLSVSSRHKYSFSFILEKLNQGKPVSKFGSFSATLENEIHLSFSCYGASGKAAGEEKGEKDKNDDEDSKTDETKSGEVKLEEIKAEYSKEKRTEHEPLAKDSGNKTINAKASVESGVDFTIRNETARDSKSEMETEDNYMDKESPFEIFIRQSYPQKVKQSQLHKTVKKPIEQEVSRVITRQGTVVKYMMDGSTQILFADGTVIRSPDSGPVIPPPPAPSTPHTEITPTPETTTKKSRKNTKGLLVGKNETIETVAEEHVPEPEQSTDAFAGTWITTTPLGIQIGTKGTEKLDLKPLLSYQATDPVNGTIMLMREDKVLMVEKTDGSLIVDHADGTRISTLFQDCVEIVSSSESEEADSYSQTITRKVKCMRIENPHFATVLTNSEDSTCCAIFADGTSIISKPQGTYQILPINKGSLFIDENYSAVYSPEAFEKNDSELISSDENQHLGKYIMKHNSKIVCEMTDITGNIFKVMADGSTSTFIPTVDIESKVTEPTEIQTPVIYGEHAPRFFIVHADGSGTELLRTKDTEEYLAMAYGHPTITVLREAIQECPGILSITVLCPLTEVSQWIMKKDSDTIVPYNFQSRDWENFPPVERKTPGPPFGMHAWKGLCIEFKELAVSPAPIKKCPNVLQIRRLIQYEPVSDELRYKLQSSVKEYIDKIIKQEDEMEERMIKEPRTEQEKKNAADLLKLVMSFPSLEESSDFCSRGNDIKDAEFTGSIVKANGRLLENDEDEVAAGLQTVLEIEIFAMAIGVEGDEGLDKLSHQIEIQTETETLFLPVEANIFQCFFSFVLH</sequence>
<dbReference type="GO" id="GO:1990716">
    <property type="term" value="C:axonemal central apparatus"/>
    <property type="evidence" value="ECO:0007669"/>
    <property type="project" value="TreeGrafter"/>
</dbReference>
<dbReference type="PANTHER" id="PTHR21963:SF1">
    <property type="entry name" value="SPERM-ASSOCIATED ANTIGEN 17"/>
    <property type="match status" value="1"/>
</dbReference>